<accession>A0ABT8DHZ6</accession>
<evidence type="ECO:0000313" key="1">
    <source>
        <dbReference type="EMBL" id="MDN3723619.1"/>
    </source>
</evidence>
<keyword evidence="2" id="KW-1185">Reference proteome</keyword>
<name>A0ABT8DHZ6_9FLAO</name>
<organism evidence="1 2">
    <name type="scientific">Aequorivita aurantiaca</name>
    <dbReference type="NCBI Taxonomy" id="3053356"/>
    <lineage>
        <taxon>Bacteria</taxon>
        <taxon>Pseudomonadati</taxon>
        <taxon>Bacteroidota</taxon>
        <taxon>Flavobacteriia</taxon>
        <taxon>Flavobacteriales</taxon>
        <taxon>Flavobacteriaceae</taxon>
        <taxon>Aequorivita</taxon>
    </lineage>
</organism>
<comment type="caution">
    <text evidence="1">The sequence shown here is derived from an EMBL/GenBank/DDBJ whole genome shotgun (WGS) entry which is preliminary data.</text>
</comment>
<evidence type="ECO:0000313" key="2">
    <source>
        <dbReference type="Proteomes" id="UP001244787"/>
    </source>
</evidence>
<sequence>MESLALDTTFGTVTVFDNIISIVVDEGATFKADDLAELFELYDTHFPNKNFGYISNRINDYSIELSPKLYRSVHSNLVAIAAVCYTDASYRNAQFEKEFYKKPFAVFRKYDDAVAWLEEFI</sequence>
<dbReference type="EMBL" id="JAUGQQ010000002">
    <property type="protein sequence ID" value="MDN3723619.1"/>
    <property type="molecule type" value="Genomic_DNA"/>
</dbReference>
<proteinExistence type="predicted"/>
<dbReference type="RefSeq" id="WP_290253707.1">
    <property type="nucleotide sequence ID" value="NZ_JAUGQQ010000002.1"/>
</dbReference>
<protein>
    <recommendedName>
        <fullName evidence="3">STAS/SEC14 domain-containing protein</fullName>
    </recommendedName>
</protein>
<reference evidence="1 2" key="1">
    <citation type="submission" date="2023-06" db="EMBL/GenBank/DDBJ databases">
        <authorList>
            <person name="Ye Y.-Q."/>
            <person name="Du Z.-J."/>
        </authorList>
    </citation>
    <scope>NUCLEOTIDE SEQUENCE [LARGE SCALE GENOMIC DNA]</scope>
    <source>
        <strain evidence="1 2">SDUM287046</strain>
    </source>
</reference>
<gene>
    <name evidence="1" type="ORF">QRD02_04440</name>
</gene>
<dbReference type="Proteomes" id="UP001244787">
    <property type="component" value="Unassembled WGS sequence"/>
</dbReference>
<evidence type="ECO:0008006" key="3">
    <source>
        <dbReference type="Google" id="ProtNLM"/>
    </source>
</evidence>